<keyword evidence="8 9" id="KW-0368">Histidine biosynthesis</keyword>
<evidence type="ECO:0000256" key="9">
    <source>
        <dbReference type="HAMAP-Rule" id="MF_01020"/>
    </source>
</evidence>
<proteinExistence type="inferred from homology"/>
<dbReference type="Gene3D" id="1.10.287.1080">
    <property type="entry name" value="MazG-like"/>
    <property type="match status" value="1"/>
</dbReference>
<dbReference type="InterPro" id="IPR008179">
    <property type="entry name" value="HisE"/>
</dbReference>
<gene>
    <name evidence="9" type="primary">hisE</name>
    <name evidence="10" type="ORF">CP49_31845</name>
</gene>
<comment type="caution">
    <text evidence="10">The sequence shown here is derived from an EMBL/GenBank/DDBJ whole genome shotgun (WGS) entry which is preliminary data.</text>
</comment>
<dbReference type="CDD" id="cd11534">
    <property type="entry name" value="NTP-PPase_HisIE_like"/>
    <property type="match status" value="1"/>
</dbReference>
<keyword evidence="11" id="KW-1185">Reference proteome</keyword>
<comment type="pathway">
    <text evidence="2 9">Amino-acid biosynthesis; L-histidine biosynthesis; L-histidine from 5-phospho-alpha-D-ribose 1-diphosphate: step 2/9.</text>
</comment>
<evidence type="ECO:0000256" key="7">
    <source>
        <dbReference type="ARBA" id="ARBA00022840"/>
    </source>
</evidence>
<dbReference type="PANTHER" id="PTHR42945:SF1">
    <property type="entry name" value="HISTIDINE BIOSYNTHESIS BIFUNCTIONAL PROTEIN HIS7"/>
    <property type="match status" value="1"/>
</dbReference>
<dbReference type="Pfam" id="PF01503">
    <property type="entry name" value="PRA-PH"/>
    <property type="match status" value="1"/>
</dbReference>
<name>A0A0R3KJ59_9BRAD</name>
<evidence type="ECO:0000256" key="2">
    <source>
        <dbReference type="ARBA" id="ARBA00005204"/>
    </source>
</evidence>
<dbReference type="Proteomes" id="UP000051913">
    <property type="component" value="Unassembled WGS sequence"/>
</dbReference>
<dbReference type="SUPFAM" id="SSF101386">
    <property type="entry name" value="all-alpha NTP pyrophosphatases"/>
    <property type="match status" value="1"/>
</dbReference>
<dbReference type="OrthoDB" id="9814738at2"/>
<protein>
    <recommendedName>
        <fullName evidence="9">Phosphoribosyl-ATP pyrophosphatase</fullName>
        <shortName evidence="9">PRA-PH</shortName>
        <ecNumber evidence="9">3.6.1.31</ecNumber>
    </recommendedName>
</protein>
<evidence type="ECO:0000313" key="10">
    <source>
        <dbReference type="EMBL" id="KRQ95814.1"/>
    </source>
</evidence>
<comment type="similarity">
    <text evidence="3 9">Belongs to the PRA-PH family.</text>
</comment>
<dbReference type="EMBL" id="LLXX01000198">
    <property type="protein sequence ID" value="KRQ95814.1"/>
    <property type="molecule type" value="Genomic_DNA"/>
</dbReference>
<dbReference type="AlphaFoldDB" id="A0A0R3KJ59"/>
<evidence type="ECO:0000256" key="6">
    <source>
        <dbReference type="ARBA" id="ARBA00022801"/>
    </source>
</evidence>
<organism evidence="10 11">
    <name type="scientific">Bradyrhizobium valentinum</name>
    <dbReference type="NCBI Taxonomy" id="1518501"/>
    <lineage>
        <taxon>Bacteria</taxon>
        <taxon>Pseudomonadati</taxon>
        <taxon>Pseudomonadota</taxon>
        <taxon>Alphaproteobacteria</taxon>
        <taxon>Hyphomicrobiales</taxon>
        <taxon>Nitrobacteraceae</taxon>
        <taxon>Bradyrhizobium</taxon>
    </lineage>
</organism>
<dbReference type="InterPro" id="IPR021130">
    <property type="entry name" value="PRib-ATP_PPHydrolase-like"/>
</dbReference>
<dbReference type="STRING" id="1518501.CQ10_12025"/>
<dbReference type="GO" id="GO:0005524">
    <property type="term" value="F:ATP binding"/>
    <property type="evidence" value="ECO:0007669"/>
    <property type="project" value="UniProtKB-KW"/>
</dbReference>
<reference evidence="10 11" key="1">
    <citation type="submission" date="2014-03" db="EMBL/GenBank/DDBJ databases">
        <title>Bradyrhizobium valentinum sp. nov., isolated from effective nodules of Lupinus mariae-josephae, a lupine endemic of basic-lime soils in Eastern Spain.</title>
        <authorList>
            <person name="Duran D."/>
            <person name="Rey L."/>
            <person name="Navarro A."/>
            <person name="Busquets A."/>
            <person name="Imperial J."/>
            <person name="Ruiz-Argueso T."/>
        </authorList>
    </citation>
    <scope>NUCLEOTIDE SEQUENCE [LARGE SCALE GENOMIC DNA]</scope>
    <source>
        <strain evidence="10 11">LmjM3</strain>
    </source>
</reference>
<comment type="catalytic activity">
    <reaction evidence="1 9">
        <text>1-(5-phospho-beta-D-ribosyl)-ATP + H2O = 1-(5-phospho-beta-D-ribosyl)-5'-AMP + diphosphate + H(+)</text>
        <dbReference type="Rhea" id="RHEA:22828"/>
        <dbReference type="ChEBI" id="CHEBI:15377"/>
        <dbReference type="ChEBI" id="CHEBI:15378"/>
        <dbReference type="ChEBI" id="CHEBI:33019"/>
        <dbReference type="ChEBI" id="CHEBI:59457"/>
        <dbReference type="ChEBI" id="CHEBI:73183"/>
        <dbReference type="EC" id="3.6.1.31"/>
    </reaction>
</comment>
<dbReference type="GO" id="GO:0000105">
    <property type="term" value="P:L-histidine biosynthetic process"/>
    <property type="evidence" value="ECO:0007669"/>
    <property type="project" value="UniProtKB-UniRule"/>
</dbReference>
<dbReference type="GO" id="GO:0004636">
    <property type="term" value="F:phosphoribosyl-ATP diphosphatase activity"/>
    <property type="evidence" value="ECO:0007669"/>
    <property type="project" value="UniProtKB-UniRule"/>
</dbReference>
<evidence type="ECO:0000313" key="11">
    <source>
        <dbReference type="Proteomes" id="UP000051913"/>
    </source>
</evidence>
<dbReference type="RefSeq" id="WP_057854717.1">
    <property type="nucleotide sequence ID" value="NZ_LLXX01000198.1"/>
</dbReference>
<evidence type="ECO:0000256" key="1">
    <source>
        <dbReference type="ARBA" id="ARBA00001460"/>
    </source>
</evidence>
<keyword evidence="5 9" id="KW-0547">Nucleotide-binding</keyword>
<evidence type="ECO:0000256" key="5">
    <source>
        <dbReference type="ARBA" id="ARBA00022741"/>
    </source>
</evidence>
<keyword evidence="7 9" id="KW-0067">ATP-binding</keyword>
<dbReference type="GO" id="GO:0005737">
    <property type="term" value="C:cytoplasm"/>
    <property type="evidence" value="ECO:0007669"/>
    <property type="project" value="UniProtKB-SubCell"/>
</dbReference>
<dbReference type="UniPathway" id="UPA00031">
    <property type="reaction ID" value="UER00007"/>
</dbReference>
<dbReference type="PANTHER" id="PTHR42945">
    <property type="entry name" value="HISTIDINE BIOSYNTHESIS BIFUNCTIONAL PROTEIN"/>
    <property type="match status" value="1"/>
</dbReference>
<keyword evidence="9" id="KW-0963">Cytoplasm</keyword>
<dbReference type="NCBIfam" id="TIGR03188">
    <property type="entry name" value="histidine_hisI"/>
    <property type="match status" value="1"/>
</dbReference>
<keyword evidence="6 9" id="KW-0378">Hydrolase</keyword>
<evidence type="ECO:0000256" key="4">
    <source>
        <dbReference type="ARBA" id="ARBA00022605"/>
    </source>
</evidence>
<dbReference type="HAMAP" id="MF_01020">
    <property type="entry name" value="HisE"/>
    <property type="match status" value="1"/>
</dbReference>
<keyword evidence="4 9" id="KW-0028">Amino-acid biosynthesis</keyword>
<sequence length="150" mass="16499">MSDSLERLYQAVIAARDLDPATSRTARLFQRGPSKMAKKLAEEAIEVVIDAVNGKTEAVVRESADLLYNLTVLWAAAGVRPEDVWREMERREDLLGIAEKLPKSAVKMSKALASTAAPKALPKTLPKATASPAVRRRIVALEGRSLRKRH</sequence>
<dbReference type="EC" id="3.6.1.31" evidence="9"/>
<evidence type="ECO:0000256" key="8">
    <source>
        <dbReference type="ARBA" id="ARBA00023102"/>
    </source>
</evidence>
<accession>A0A0R3KJ59</accession>
<comment type="subcellular location">
    <subcellularLocation>
        <location evidence="9">Cytoplasm</location>
    </subcellularLocation>
</comment>
<evidence type="ECO:0000256" key="3">
    <source>
        <dbReference type="ARBA" id="ARBA00009392"/>
    </source>
</evidence>